<sequence>MWWPLRQNQNTLDLSQGTSYHLRVAPEVRTSGYVPMGKPARIGGQASVFKPVAPSAKSSDVKRSRGKKESAAVPPAAATPREMTFQPVHSYASQKPPVTCSADAPQCEVCVSQASSTTTTPPATTSSKSPGPRCQSETPPGSLPSPGSSLSTIPTPSSSESSVVSVTLKSASSGKAAESGYLDFDPGKPLPSADNTESSSDSVSLGSRTAAGKSPTSRDKQANFGTIMSTISGPLPVVMEVLSSSGERLQSPKPVSPAGDAPSTSAKVGQVASTISASKSGSDLSNLASHNCRSSSL</sequence>
<feature type="compositionally biased region" description="Polar residues" evidence="1">
    <location>
        <begin position="193"/>
        <end position="207"/>
    </location>
</feature>
<accession>A0ABD0LUK9</accession>
<dbReference type="Proteomes" id="UP001519460">
    <property type="component" value="Unassembled WGS sequence"/>
</dbReference>
<name>A0ABD0LUK9_9CAEN</name>
<feature type="compositionally biased region" description="Low complexity" evidence="1">
    <location>
        <begin position="114"/>
        <end position="180"/>
    </location>
</feature>
<protein>
    <submittedName>
        <fullName evidence="2">Uncharacterized protein</fullName>
    </submittedName>
</protein>
<keyword evidence="3" id="KW-1185">Reference proteome</keyword>
<comment type="caution">
    <text evidence="2">The sequence shown here is derived from an EMBL/GenBank/DDBJ whole genome shotgun (WGS) entry which is preliminary data.</text>
</comment>
<evidence type="ECO:0000313" key="2">
    <source>
        <dbReference type="EMBL" id="KAK7502941.1"/>
    </source>
</evidence>
<feature type="compositionally biased region" description="Basic and acidic residues" evidence="1">
    <location>
        <begin position="59"/>
        <end position="70"/>
    </location>
</feature>
<feature type="region of interest" description="Disordered" evidence="1">
    <location>
        <begin position="242"/>
        <end position="297"/>
    </location>
</feature>
<feature type="compositionally biased region" description="Polar residues" evidence="1">
    <location>
        <begin position="262"/>
        <end position="297"/>
    </location>
</feature>
<dbReference type="EMBL" id="JACVVK020000023">
    <property type="protein sequence ID" value="KAK7502941.1"/>
    <property type="molecule type" value="Genomic_DNA"/>
</dbReference>
<organism evidence="2 3">
    <name type="scientific">Batillaria attramentaria</name>
    <dbReference type="NCBI Taxonomy" id="370345"/>
    <lineage>
        <taxon>Eukaryota</taxon>
        <taxon>Metazoa</taxon>
        <taxon>Spiralia</taxon>
        <taxon>Lophotrochozoa</taxon>
        <taxon>Mollusca</taxon>
        <taxon>Gastropoda</taxon>
        <taxon>Caenogastropoda</taxon>
        <taxon>Sorbeoconcha</taxon>
        <taxon>Cerithioidea</taxon>
        <taxon>Batillariidae</taxon>
        <taxon>Batillaria</taxon>
    </lineage>
</organism>
<feature type="region of interest" description="Disordered" evidence="1">
    <location>
        <begin position="51"/>
        <end position="81"/>
    </location>
</feature>
<gene>
    <name evidence="2" type="ORF">BaRGS_00005890</name>
</gene>
<proteinExistence type="predicted"/>
<evidence type="ECO:0000256" key="1">
    <source>
        <dbReference type="SAM" id="MobiDB-lite"/>
    </source>
</evidence>
<dbReference type="AlphaFoldDB" id="A0ABD0LUK9"/>
<evidence type="ECO:0000313" key="3">
    <source>
        <dbReference type="Proteomes" id="UP001519460"/>
    </source>
</evidence>
<feature type="region of interest" description="Disordered" evidence="1">
    <location>
        <begin position="114"/>
        <end position="225"/>
    </location>
</feature>
<reference evidence="2 3" key="1">
    <citation type="journal article" date="2023" name="Sci. Data">
        <title>Genome assembly of the Korean intertidal mud-creeper Batillaria attramentaria.</title>
        <authorList>
            <person name="Patra A.K."/>
            <person name="Ho P.T."/>
            <person name="Jun S."/>
            <person name="Lee S.J."/>
            <person name="Kim Y."/>
            <person name="Won Y.J."/>
        </authorList>
    </citation>
    <scope>NUCLEOTIDE SEQUENCE [LARGE SCALE GENOMIC DNA]</scope>
    <source>
        <strain evidence="2">Wonlab-2016</strain>
    </source>
</reference>